<evidence type="ECO:0000256" key="3">
    <source>
        <dbReference type="ARBA" id="ARBA00023163"/>
    </source>
</evidence>
<dbReference type="InterPro" id="IPR018060">
    <property type="entry name" value="HTH_AraC"/>
</dbReference>
<dbReference type="Pfam" id="PF02311">
    <property type="entry name" value="AraC_binding"/>
    <property type="match status" value="1"/>
</dbReference>
<dbReference type="InterPro" id="IPR037923">
    <property type="entry name" value="HTH-like"/>
</dbReference>
<dbReference type="Gene3D" id="1.10.10.60">
    <property type="entry name" value="Homeodomain-like"/>
    <property type="match status" value="1"/>
</dbReference>
<reference evidence="5 6" key="1">
    <citation type="submission" date="2019-07" db="EMBL/GenBank/DDBJ databases">
        <title>Whole genome shotgun sequence of Cellulomonas persica NBRC 101101.</title>
        <authorList>
            <person name="Hosoyama A."/>
            <person name="Uohara A."/>
            <person name="Ohji S."/>
            <person name="Ichikawa N."/>
        </authorList>
    </citation>
    <scope>NUCLEOTIDE SEQUENCE [LARGE SCALE GENOMIC DNA]</scope>
    <source>
        <strain evidence="5 6">NBRC 101101</strain>
    </source>
</reference>
<dbReference type="InterPro" id="IPR009057">
    <property type="entry name" value="Homeodomain-like_sf"/>
</dbReference>
<keyword evidence="1" id="KW-0805">Transcription regulation</keyword>
<dbReference type="PANTHER" id="PTHR46796">
    <property type="entry name" value="HTH-TYPE TRANSCRIPTIONAL ACTIVATOR RHAS-RELATED"/>
    <property type="match status" value="1"/>
</dbReference>
<gene>
    <name evidence="5" type="ORF">CPE01_20510</name>
</gene>
<dbReference type="SMART" id="SM00342">
    <property type="entry name" value="HTH_ARAC"/>
    <property type="match status" value="1"/>
</dbReference>
<proteinExistence type="predicted"/>
<protein>
    <recommendedName>
        <fullName evidence="4">HTH araC/xylS-type domain-containing protein</fullName>
    </recommendedName>
</protein>
<dbReference type="GO" id="GO:0043565">
    <property type="term" value="F:sequence-specific DNA binding"/>
    <property type="evidence" value="ECO:0007669"/>
    <property type="project" value="InterPro"/>
</dbReference>
<dbReference type="SUPFAM" id="SSF51215">
    <property type="entry name" value="Regulatory protein AraC"/>
    <property type="match status" value="1"/>
</dbReference>
<name>A0A510UUK2_9CELL</name>
<organism evidence="5 6">
    <name type="scientific">Cellulomonas persica</name>
    <dbReference type="NCBI Taxonomy" id="76861"/>
    <lineage>
        <taxon>Bacteria</taxon>
        <taxon>Bacillati</taxon>
        <taxon>Actinomycetota</taxon>
        <taxon>Actinomycetes</taxon>
        <taxon>Micrococcales</taxon>
        <taxon>Cellulomonadaceae</taxon>
        <taxon>Cellulomonas</taxon>
    </lineage>
</organism>
<comment type="caution">
    <text evidence="5">The sequence shown here is derived from an EMBL/GenBank/DDBJ whole genome shotgun (WGS) entry which is preliminary data.</text>
</comment>
<evidence type="ECO:0000313" key="6">
    <source>
        <dbReference type="Proteomes" id="UP000321386"/>
    </source>
</evidence>
<dbReference type="OrthoDB" id="3186094at2"/>
<dbReference type="AlphaFoldDB" id="A0A510UUK2"/>
<dbReference type="GO" id="GO:0003700">
    <property type="term" value="F:DNA-binding transcription factor activity"/>
    <property type="evidence" value="ECO:0007669"/>
    <property type="project" value="InterPro"/>
</dbReference>
<dbReference type="Pfam" id="PF12833">
    <property type="entry name" value="HTH_18"/>
    <property type="match status" value="1"/>
</dbReference>
<evidence type="ECO:0000256" key="1">
    <source>
        <dbReference type="ARBA" id="ARBA00023015"/>
    </source>
</evidence>
<keyword evidence="6" id="KW-1185">Reference proteome</keyword>
<dbReference type="PROSITE" id="PS01124">
    <property type="entry name" value="HTH_ARAC_FAMILY_2"/>
    <property type="match status" value="1"/>
</dbReference>
<evidence type="ECO:0000259" key="4">
    <source>
        <dbReference type="PROSITE" id="PS01124"/>
    </source>
</evidence>
<feature type="domain" description="HTH araC/xylS-type" evidence="4">
    <location>
        <begin position="211"/>
        <end position="309"/>
    </location>
</feature>
<keyword evidence="2" id="KW-0238">DNA-binding</keyword>
<dbReference type="RefSeq" id="WP_146806560.1">
    <property type="nucleotide sequence ID" value="NZ_BJUA01000009.1"/>
</dbReference>
<accession>A0A510UUK2</accession>
<dbReference type="Gene3D" id="2.60.120.10">
    <property type="entry name" value="Jelly Rolls"/>
    <property type="match status" value="1"/>
</dbReference>
<dbReference type="InterPro" id="IPR003313">
    <property type="entry name" value="AraC-bd"/>
</dbReference>
<dbReference type="SUPFAM" id="SSF46689">
    <property type="entry name" value="Homeodomain-like"/>
    <property type="match status" value="2"/>
</dbReference>
<keyword evidence="3" id="KW-0804">Transcription</keyword>
<evidence type="ECO:0000256" key="2">
    <source>
        <dbReference type="ARBA" id="ARBA00023125"/>
    </source>
</evidence>
<dbReference type="InterPro" id="IPR014710">
    <property type="entry name" value="RmlC-like_jellyroll"/>
</dbReference>
<dbReference type="Proteomes" id="UP000321386">
    <property type="component" value="Unassembled WGS sequence"/>
</dbReference>
<evidence type="ECO:0000313" key="5">
    <source>
        <dbReference type="EMBL" id="GEK18318.1"/>
    </source>
</evidence>
<dbReference type="EMBL" id="BJUA01000009">
    <property type="protein sequence ID" value="GEK18318.1"/>
    <property type="molecule type" value="Genomic_DNA"/>
</dbReference>
<sequence length="313" mass="34105">MDDDALLDAASMRLRRHRPDGVPVYAWVGQPGRPPVSLMWFGGPGSGAPRSAVEHRHAHDFLVLAYVEQGGSRLRAGDVEYDVTAGDVLVVPPGQVVGPVGPRPFDGVVRAVFFPPDAVEGRSPGALRSWRRHPLLLPFVGPGTRTVRRLRVPEADRSRWSQRLADLEAEVARGDAVGSPEAAVAHLTLLLVDVARLVDDAHEGWDDPLLAAAFEVLARRFAEPLSLGDVAAELGLSPGHVTTAVRQRTGRTVQQWLVEYRMAEARRLLEGGDLLVGLVGTRVGYPDPAYFARVFRRSHGMSPAAWRRASRDT</sequence>
<dbReference type="InterPro" id="IPR050204">
    <property type="entry name" value="AraC_XylS_family_regulators"/>
</dbReference>